<organism evidence="1 2">
    <name type="scientific">Camelus bactrianus</name>
    <name type="common">Bactrian camel</name>
    <dbReference type="NCBI Taxonomy" id="9837"/>
    <lineage>
        <taxon>Eukaryota</taxon>
        <taxon>Metazoa</taxon>
        <taxon>Chordata</taxon>
        <taxon>Craniata</taxon>
        <taxon>Vertebrata</taxon>
        <taxon>Euteleostomi</taxon>
        <taxon>Mammalia</taxon>
        <taxon>Eutheria</taxon>
        <taxon>Laurasiatheria</taxon>
        <taxon>Artiodactyla</taxon>
        <taxon>Tylopoda</taxon>
        <taxon>Camelidae</taxon>
        <taxon>Camelus</taxon>
    </lineage>
</organism>
<keyword evidence="1" id="KW-1185">Reference proteome</keyword>
<accession>A0AC58PYF1</accession>
<dbReference type="RefSeq" id="XP_074215063.1">
    <property type="nucleotide sequence ID" value="XM_074358962.1"/>
</dbReference>
<protein>
    <submittedName>
        <fullName evidence="2">Uncharacterized protein LOC141576231 isoform X1</fullName>
    </submittedName>
</protein>
<evidence type="ECO:0000313" key="2">
    <source>
        <dbReference type="RefSeq" id="XP_074215063.1"/>
    </source>
</evidence>
<dbReference type="Proteomes" id="UP001732780">
    <property type="component" value="Chromosome X"/>
</dbReference>
<gene>
    <name evidence="2" type="primary">LOC141576231</name>
</gene>
<sequence>MPTFGCQLDRGPETPAPSQGSAPVAARLCRPVGLWLLPRVGASGCVSGRLGALGKGVRVSQPARARVSECPAEGLAPAPSACATCTGAQATPVQGRARTCRGHGHPGPYRGPHLPPLAPAGLPSVCGRRPLPLSRRESPPPGLPLLGRRPRPAPGRPASRAGGICGAGRGRGQWLRLASERGCSRAPRHFPCPATPRLHSSPFPCPRGPAQWRGRCSLGLRSSGCKAQLFLAETWEKRAPTLSMLLSPPSVFLPQRTVSCVLGLSPSVHWKGTVELPGGYTTCDTTADGGQKCLWGPGSLVLSQTVLGIEPRTSCMLSLCSIPEPYPSPLVLLLNMLTLRGCVRPLSSVTTLLRLVAKLGLRGSRAAHFLPRQPTDTTQGELAEQLHTDVALYPIYEDCGTVEKRIKDFIKSLFIMLESEHLDRATNNFGDNILLLCIPFEKRDLVGLDTASRSLWLLSPSNYHMNCSSS</sequence>
<name>A0AC58PYF1_CAMBA</name>
<proteinExistence type="predicted"/>
<evidence type="ECO:0000313" key="1">
    <source>
        <dbReference type="Proteomes" id="UP001732780"/>
    </source>
</evidence>
<reference evidence="2" key="1">
    <citation type="submission" date="2025-08" db="UniProtKB">
        <authorList>
            <consortium name="RefSeq"/>
        </authorList>
    </citation>
    <scope>IDENTIFICATION</scope>
    <source>
        <tissue evidence="2">Blood</tissue>
    </source>
</reference>